<reference evidence="2" key="1">
    <citation type="journal article" date="2022" name="Mol. Ecol. Resour.">
        <title>The genomes of chicory, endive, great burdock and yacon provide insights into Asteraceae palaeo-polyploidization history and plant inulin production.</title>
        <authorList>
            <person name="Fan W."/>
            <person name="Wang S."/>
            <person name="Wang H."/>
            <person name="Wang A."/>
            <person name="Jiang F."/>
            <person name="Liu H."/>
            <person name="Zhao H."/>
            <person name="Xu D."/>
            <person name="Zhang Y."/>
        </authorList>
    </citation>
    <scope>NUCLEOTIDE SEQUENCE [LARGE SCALE GENOMIC DNA]</scope>
    <source>
        <strain evidence="2">cv. Yunnan</strain>
    </source>
</reference>
<evidence type="ECO:0000313" key="1">
    <source>
        <dbReference type="EMBL" id="KAI3704202.1"/>
    </source>
</evidence>
<proteinExistence type="predicted"/>
<reference evidence="1 2" key="2">
    <citation type="journal article" date="2022" name="Mol. Ecol. Resour.">
        <title>The genomes of chicory, endive, great burdock and yacon provide insights into Asteraceae paleo-polyploidization history and plant inulin production.</title>
        <authorList>
            <person name="Fan W."/>
            <person name="Wang S."/>
            <person name="Wang H."/>
            <person name="Wang A."/>
            <person name="Jiang F."/>
            <person name="Liu H."/>
            <person name="Zhao H."/>
            <person name="Xu D."/>
            <person name="Zhang Y."/>
        </authorList>
    </citation>
    <scope>NUCLEOTIDE SEQUENCE [LARGE SCALE GENOMIC DNA]</scope>
    <source>
        <strain evidence="2">cv. Yunnan</strain>
        <tissue evidence="1">Leaves</tissue>
    </source>
</reference>
<keyword evidence="2" id="KW-1185">Reference proteome</keyword>
<evidence type="ECO:0000313" key="2">
    <source>
        <dbReference type="Proteomes" id="UP001056120"/>
    </source>
</evidence>
<dbReference type="Proteomes" id="UP001056120">
    <property type="component" value="Linkage Group LG25"/>
</dbReference>
<name>A0ACB9A2Z1_9ASTR</name>
<protein>
    <submittedName>
        <fullName evidence="1">Uncharacterized protein</fullName>
    </submittedName>
</protein>
<accession>A0ACB9A2Z1</accession>
<gene>
    <name evidence="1" type="ORF">L1987_74417</name>
</gene>
<dbReference type="EMBL" id="CM042042">
    <property type="protein sequence ID" value="KAI3704202.1"/>
    <property type="molecule type" value="Genomic_DNA"/>
</dbReference>
<sequence>MSRFGHVDKGKQLMTKVESEDTSKIKLSKDVEEELSRKAIVELLRQDELEAKAQADANIDKAELTL</sequence>
<organism evidence="1 2">
    <name type="scientific">Smallanthus sonchifolius</name>
    <dbReference type="NCBI Taxonomy" id="185202"/>
    <lineage>
        <taxon>Eukaryota</taxon>
        <taxon>Viridiplantae</taxon>
        <taxon>Streptophyta</taxon>
        <taxon>Embryophyta</taxon>
        <taxon>Tracheophyta</taxon>
        <taxon>Spermatophyta</taxon>
        <taxon>Magnoliopsida</taxon>
        <taxon>eudicotyledons</taxon>
        <taxon>Gunneridae</taxon>
        <taxon>Pentapetalae</taxon>
        <taxon>asterids</taxon>
        <taxon>campanulids</taxon>
        <taxon>Asterales</taxon>
        <taxon>Asteraceae</taxon>
        <taxon>Asteroideae</taxon>
        <taxon>Heliantheae alliance</taxon>
        <taxon>Millerieae</taxon>
        <taxon>Smallanthus</taxon>
    </lineage>
</organism>
<comment type="caution">
    <text evidence="1">The sequence shown here is derived from an EMBL/GenBank/DDBJ whole genome shotgun (WGS) entry which is preliminary data.</text>
</comment>